<dbReference type="InterPro" id="IPR007865">
    <property type="entry name" value="Aminopep_P_N"/>
</dbReference>
<dbReference type="EC" id="3.4.13.9" evidence="8"/>
<keyword evidence="6" id="KW-0482">Metalloprotease</keyword>
<evidence type="ECO:0000256" key="3">
    <source>
        <dbReference type="ARBA" id="ARBA00022723"/>
    </source>
</evidence>
<comment type="subunit">
    <text evidence="1">Homodimer.</text>
</comment>
<dbReference type="Proteomes" id="UP000688137">
    <property type="component" value="Unassembled WGS sequence"/>
</dbReference>
<dbReference type="CDD" id="cd01087">
    <property type="entry name" value="Prolidase"/>
    <property type="match status" value="1"/>
</dbReference>
<dbReference type="Pfam" id="PF05195">
    <property type="entry name" value="AMP_N"/>
    <property type="match status" value="1"/>
</dbReference>
<keyword evidence="5" id="KW-0224">Dipeptidase</keyword>
<evidence type="ECO:0000256" key="13">
    <source>
        <dbReference type="ARBA" id="ARBA00048994"/>
    </source>
</evidence>
<dbReference type="GO" id="GO:0006508">
    <property type="term" value="P:proteolysis"/>
    <property type="evidence" value="ECO:0007669"/>
    <property type="project" value="UniProtKB-KW"/>
</dbReference>
<keyword evidence="16" id="KW-1185">Reference proteome</keyword>
<dbReference type="InterPro" id="IPR052433">
    <property type="entry name" value="X-Pro_dipept-like"/>
</dbReference>
<gene>
    <name evidence="15" type="ORF">PPRIM_AZ9-3.1.T0860062</name>
</gene>
<name>A0A8S1NEE5_PARPR</name>
<evidence type="ECO:0000256" key="7">
    <source>
        <dbReference type="ARBA" id="ARBA00043990"/>
    </source>
</evidence>
<evidence type="ECO:0000313" key="15">
    <source>
        <dbReference type="EMBL" id="CAD8090492.1"/>
    </source>
</evidence>
<evidence type="ECO:0000256" key="11">
    <source>
        <dbReference type="ARBA" id="ARBA00044284"/>
    </source>
</evidence>
<dbReference type="Pfam" id="PF00557">
    <property type="entry name" value="Peptidase_M24"/>
    <property type="match status" value="1"/>
</dbReference>
<protein>
    <recommendedName>
        <fullName evidence="9">Xaa-Pro dipeptidase</fullName>
        <ecNumber evidence="8">3.4.13.9</ecNumber>
    </recommendedName>
    <alternativeName>
        <fullName evidence="12">Imidodipeptidase</fullName>
    </alternativeName>
    <alternativeName>
        <fullName evidence="10">Peptidase D</fullName>
    </alternativeName>
    <alternativeName>
        <fullName evidence="11">Proline dipeptidase</fullName>
    </alternativeName>
</protein>
<evidence type="ECO:0000259" key="14">
    <source>
        <dbReference type="SMART" id="SM01011"/>
    </source>
</evidence>
<dbReference type="GO" id="GO:0102009">
    <property type="term" value="F:proline dipeptidase activity"/>
    <property type="evidence" value="ECO:0007669"/>
    <property type="project" value="UniProtKB-EC"/>
</dbReference>
<evidence type="ECO:0000256" key="6">
    <source>
        <dbReference type="ARBA" id="ARBA00023049"/>
    </source>
</evidence>
<dbReference type="EMBL" id="CAJJDM010000089">
    <property type="protein sequence ID" value="CAD8090492.1"/>
    <property type="molecule type" value="Genomic_DNA"/>
</dbReference>
<evidence type="ECO:0000256" key="8">
    <source>
        <dbReference type="ARBA" id="ARBA00044051"/>
    </source>
</evidence>
<evidence type="ECO:0000313" key="16">
    <source>
        <dbReference type="Proteomes" id="UP000688137"/>
    </source>
</evidence>
<dbReference type="GO" id="GO:0070006">
    <property type="term" value="F:metalloaminopeptidase activity"/>
    <property type="evidence" value="ECO:0007669"/>
    <property type="project" value="InterPro"/>
</dbReference>
<keyword evidence="4" id="KW-0378">Hydrolase</keyword>
<proteinExistence type="inferred from homology"/>
<accession>A0A8S1NEE5</accession>
<comment type="caution">
    <text evidence="15">The sequence shown here is derived from an EMBL/GenBank/DDBJ whole genome shotgun (WGS) entry which is preliminary data.</text>
</comment>
<comment type="similarity">
    <text evidence="7">Belongs to the peptidase M24B family. Eukaryotic-type prolidase subfamily.</text>
</comment>
<evidence type="ECO:0000256" key="4">
    <source>
        <dbReference type="ARBA" id="ARBA00022801"/>
    </source>
</evidence>
<comment type="catalytic activity">
    <reaction evidence="13">
        <text>Xaa-L-Pro dipeptide + H2O = an L-alpha-amino acid + L-proline</text>
        <dbReference type="Rhea" id="RHEA:76407"/>
        <dbReference type="ChEBI" id="CHEBI:15377"/>
        <dbReference type="ChEBI" id="CHEBI:59869"/>
        <dbReference type="ChEBI" id="CHEBI:60039"/>
        <dbReference type="ChEBI" id="CHEBI:195196"/>
        <dbReference type="EC" id="3.4.13.9"/>
    </reaction>
</comment>
<dbReference type="GO" id="GO:0030145">
    <property type="term" value="F:manganese ion binding"/>
    <property type="evidence" value="ECO:0007669"/>
    <property type="project" value="InterPro"/>
</dbReference>
<evidence type="ECO:0000256" key="10">
    <source>
        <dbReference type="ARBA" id="ARBA00044252"/>
    </source>
</evidence>
<evidence type="ECO:0000256" key="9">
    <source>
        <dbReference type="ARBA" id="ARBA00044141"/>
    </source>
</evidence>
<reference evidence="15" key="1">
    <citation type="submission" date="2021-01" db="EMBL/GenBank/DDBJ databases">
        <authorList>
            <consortium name="Genoscope - CEA"/>
            <person name="William W."/>
        </authorList>
    </citation>
    <scope>NUCLEOTIDE SEQUENCE</scope>
</reference>
<organism evidence="15 16">
    <name type="scientific">Paramecium primaurelia</name>
    <dbReference type="NCBI Taxonomy" id="5886"/>
    <lineage>
        <taxon>Eukaryota</taxon>
        <taxon>Sar</taxon>
        <taxon>Alveolata</taxon>
        <taxon>Ciliophora</taxon>
        <taxon>Intramacronucleata</taxon>
        <taxon>Oligohymenophorea</taxon>
        <taxon>Peniculida</taxon>
        <taxon>Parameciidae</taxon>
        <taxon>Paramecium</taxon>
    </lineage>
</organism>
<evidence type="ECO:0000256" key="12">
    <source>
        <dbReference type="ARBA" id="ARBA00044351"/>
    </source>
</evidence>
<keyword evidence="3" id="KW-0479">Metal-binding</keyword>
<dbReference type="InterPro" id="IPR000994">
    <property type="entry name" value="Pept_M24"/>
</dbReference>
<evidence type="ECO:0000256" key="2">
    <source>
        <dbReference type="ARBA" id="ARBA00022670"/>
    </source>
</evidence>
<dbReference type="PANTHER" id="PTHR48480:SF2">
    <property type="entry name" value="PEPTIDASE D"/>
    <property type="match status" value="1"/>
</dbReference>
<dbReference type="AlphaFoldDB" id="A0A8S1NEE5"/>
<feature type="domain" description="Aminopeptidase P N-terminal" evidence="14">
    <location>
        <begin position="14"/>
        <end position="151"/>
    </location>
</feature>
<sequence length="480" mass="56374">MNTDPIPPPREYVIPEDFHQNIRTRFLNFFRYTVGDKARNSVIMLKGAYKINKHDEDQQYRVEQESNFHYLFGVDFLNCYAIIDVDNGKSIVFVPQYDSNYKMWNVVLNNDEIKQKFKLDEVLYNEEIESWLNNRKPSLIYYFYGIDDYSHHSLPIPDQPFLQNYNSDYDELYYILTECRVRKTPQEQDIMRYICKISSEAHELVIKNIRKGNKEYQMEALYQYHTFINHGCRFTPYECICASGTNGSVLHYEENSKTINERELILNDMGGKFYGYCSDITVTFPSDGRFTQKQAIIYNAVLDTQRQVHNSLKVGVNWGDMQLLAERTITKHLYNAGLIKGSMEDLIKNSICRLFFPHGLGHMLGLRTHDVGGYNKGTPPKIPELSQLQFRRNLDVGMIFTNEPGIYFIDFILQEAYKDPNKMKYLNKERIQEFMHVGGVRLEDDILLTADGPEILNDVPRTIKQVEACWRGEDWRQIND</sequence>
<keyword evidence="2" id="KW-0645">Protease</keyword>
<evidence type="ECO:0000256" key="5">
    <source>
        <dbReference type="ARBA" id="ARBA00022997"/>
    </source>
</evidence>
<dbReference type="OMA" id="YELRMIR"/>
<evidence type="ECO:0000256" key="1">
    <source>
        <dbReference type="ARBA" id="ARBA00011738"/>
    </source>
</evidence>
<dbReference type="PANTHER" id="PTHR48480">
    <property type="match status" value="1"/>
</dbReference>
<dbReference type="SMART" id="SM01011">
    <property type="entry name" value="AMP_N"/>
    <property type="match status" value="1"/>
</dbReference>